<protein>
    <recommendedName>
        <fullName evidence="2">DUF4397 domain-containing protein</fullName>
    </recommendedName>
</protein>
<proteinExistence type="predicted"/>
<keyword evidence="1" id="KW-0732">Signal</keyword>
<dbReference type="AlphaFoldDB" id="A0A327R372"/>
<name>A0A327R372_9BACT</name>
<dbReference type="EMBL" id="QLLL01000001">
    <property type="protein sequence ID" value="RAJ10508.1"/>
    <property type="molecule type" value="Genomic_DNA"/>
</dbReference>
<feature type="signal peptide" evidence="1">
    <location>
        <begin position="1"/>
        <end position="19"/>
    </location>
</feature>
<keyword evidence="4" id="KW-1185">Reference proteome</keyword>
<dbReference type="Proteomes" id="UP000249547">
    <property type="component" value="Unassembled WGS sequence"/>
</dbReference>
<comment type="caution">
    <text evidence="3">The sequence shown here is derived from an EMBL/GenBank/DDBJ whole genome shotgun (WGS) entry which is preliminary data.</text>
</comment>
<dbReference type="OrthoDB" id="9792011at2"/>
<evidence type="ECO:0000259" key="2">
    <source>
        <dbReference type="Pfam" id="PF14344"/>
    </source>
</evidence>
<accession>A0A327R372</accession>
<organism evidence="3 4">
    <name type="scientific">Chitinophaga skermanii</name>
    <dbReference type="NCBI Taxonomy" id="331697"/>
    <lineage>
        <taxon>Bacteria</taxon>
        <taxon>Pseudomonadati</taxon>
        <taxon>Bacteroidota</taxon>
        <taxon>Chitinophagia</taxon>
        <taxon>Chitinophagales</taxon>
        <taxon>Chitinophagaceae</taxon>
        <taxon>Chitinophaga</taxon>
    </lineage>
</organism>
<dbReference type="RefSeq" id="WP_148707145.1">
    <property type="nucleotide sequence ID" value="NZ_QLLL01000001.1"/>
</dbReference>
<reference evidence="3 4" key="1">
    <citation type="submission" date="2018-06" db="EMBL/GenBank/DDBJ databases">
        <title>Genomic Encyclopedia of Archaeal and Bacterial Type Strains, Phase II (KMG-II): from individual species to whole genera.</title>
        <authorList>
            <person name="Goeker M."/>
        </authorList>
    </citation>
    <scope>NUCLEOTIDE SEQUENCE [LARGE SCALE GENOMIC DNA]</scope>
    <source>
        <strain evidence="3 4">DSM 23857</strain>
    </source>
</reference>
<dbReference type="PROSITE" id="PS51257">
    <property type="entry name" value="PROKAR_LIPOPROTEIN"/>
    <property type="match status" value="1"/>
</dbReference>
<gene>
    <name evidence="3" type="ORF">LX64_00111</name>
</gene>
<evidence type="ECO:0000313" key="4">
    <source>
        <dbReference type="Proteomes" id="UP000249547"/>
    </source>
</evidence>
<evidence type="ECO:0000313" key="3">
    <source>
        <dbReference type="EMBL" id="RAJ10508.1"/>
    </source>
</evidence>
<dbReference type="Pfam" id="PF14344">
    <property type="entry name" value="DUF4397"/>
    <property type="match status" value="1"/>
</dbReference>
<feature type="domain" description="DUF4397" evidence="2">
    <location>
        <begin position="34"/>
        <end position="80"/>
    </location>
</feature>
<feature type="chain" id="PRO_5016430633" description="DUF4397 domain-containing protein" evidence="1">
    <location>
        <begin position="20"/>
        <end position="85"/>
    </location>
</feature>
<dbReference type="InterPro" id="IPR025510">
    <property type="entry name" value="DUF4397"/>
</dbReference>
<evidence type="ECO:0000256" key="1">
    <source>
        <dbReference type="SAM" id="SignalP"/>
    </source>
</evidence>
<sequence>MRMRIGLLLLFLCSTLLFVSCTSDDDDDIDTGALVVMNTSPNSTPVDFFLDGRQVNTSPMAYPNNSGYFNAYAGQRLLQVNMGGR</sequence>